<dbReference type="PANTHER" id="PTHR37314:SF4">
    <property type="entry name" value="UPF0700 TRANSMEMBRANE PROTEIN YOAK"/>
    <property type="match status" value="1"/>
</dbReference>
<dbReference type="SUPFAM" id="SSF47473">
    <property type="entry name" value="EF-hand"/>
    <property type="match status" value="1"/>
</dbReference>
<dbReference type="GO" id="GO:0005509">
    <property type="term" value="F:calcium ion binding"/>
    <property type="evidence" value="ECO:0007669"/>
    <property type="project" value="InterPro"/>
</dbReference>
<dbReference type="Proteomes" id="UP001153069">
    <property type="component" value="Unassembled WGS sequence"/>
</dbReference>
<evidence type="ECO:0000313" key="6">
    <source>
        <dbReference type="Proteomes" id="UP001153069"/>
    </source>
</evidence>
<protein>
    <submittedName>
        <fullName evidence="5">MembrAne</fullName>
    </submittedName>
</protein>
<dbReference type="CDD" id="cd00051">
    <property type="entry name" value="EFh"/>
    <property type="match status" value="1"/>
</dbReference>
<feature type="region of interest" description="Disordered" evidence="2">
    <location>
        <begin position="1"/>
        <end position="122"/>
    </location>
</feature>
<feature type="compositionally biased region" description="Basic and acidic residues" evidence="2">
    <location>
        <begin position="108"/>
        <end position="122"/>
    </location>
</feature>
<accession>A0A9N8H4J3</accession>
<dbReference type="Pfam" id="PF06912">
    <property type="entry name" value="DUF1275"/>
    <property type="match status" value="1"/>
</dbReference>
<evidence type="ECO:0000313" key="5">
    <source>
        <dbReference type="EMBL" id="CAB9499015.1"/>
    </source>
</evidence>
<comment type="caution">
    <text evidence="5">The sequence shown here is derived from an EMBL/GenBank/DDBJ whole genome shotgun (WGS) entry which is preliminary data.</text>
</comment>
<dbReference type="PROSITE" id="PS00018">
    <property type="entry name" value="EF_HAND_1"/>
    <property type="match status" value="2"/>
</dbReference>
<keyword evidence="3" id="KW-1133">Transmembrane helix</keyword>
<dbReference type="SMART" id="SM00054">
    <property type="entry name" value="EFh"/>
    <property type="match status" value="2"/>
</dbReference>
<keyword evidence="1" id="KW-0106">Calcium</keyword>
<dbReference type="Gene3D" id="1.10.238.10">
    <property type="entry name" value="EF-hand"/>
    <property type="match status" value="1"/>
</dbReference>
<feature type="transmembrane region" description="Helical" evidence="3">
    <location>
        <begin position="130"/>
        <end position="157"/>
    </location>
</feature>
<feature type="domain" description="EF-hand" evidence="4">
    <location>
        <begin position="386"/>
        <end position="421"/>
    </location>
</feature>
<reference evidence="5" key="1">
    <citation type="submission" date="2020-06" db="EMBL/GenBank/DDBJ databases">
        <authorList>
            <consortium name="Plant Systems Biology data submission"/>
        </authorList>
    </citation>
    <scope>NUCLEOTIDE SEQUENCE</scope>
    <source>
        <strain evidence="5">D6</strain>
    </source>
</reference>
<gene>
    <name evidence="5" type="ORF">SEMRO_50_G029330.1</name>
</gene>
<feature type="transmembrane region" description="Helical" evidence="3">
    <location>
        <begin position="300"/>
        <end position="320"/>
    </location>
</feature>
<sequence>MSAVSRSAEDTQQAAGEMSGEEAPLPTDRELCDNSASGNPEQPPGDVARSTTTATTIATNGEPLLVPTESDRPKPEKKVSFGNLNDSANEKEGKPPPRRRLGYHLGRSKPEPPVKQDTDAADEGTPRHEYAFVLCAGVFMAFNSGFVNGSCISGFVVPDRKFAVSSFTQTITMSCLELADGNYNQFRFLLCMFLSFMFGSFISGVLSPNPTPFRIEPMYGPSFLIGAVFLVISSIIAAFEINEDFVFYFAAAANGIQNGVSSIYSENLIRSTGHSGATTDISLFIAQICRGNTKNTGRMLVLVSLLAAFWTGGLIAFWWAKQFQVYALLINAGLFLLVGGSLIAYLVYELGISLREAMMGSWHWKRAISKLHMSLDQSGSFVNSLTEEDKLKQIFDKLDLDNNGELDKHELLLGLREVGVNITERESEMMLQHADIDGNGSLSRDEWLNVARACQKKQRIKDIKAYSKRHRELRESTNSR</sequence>
<proteinExistence type="predicted"/>
<feature type="transmembrane region" description="Helical" evidence="3">
    <location>
        <begin position="218"/>
        <end position="239"/>
    </location>
</feature>
<dbReference type="InterPro" id="IPR011992">
    <property type="entry name" value="EF-hand-dom_pair"/>
</dbReference>
<evidence type="ECO:0000256" key="2">
    <source>
        <dbReference type="SAM" id="MobiDB-lite"/>
    </source>
</evidence>
<keyword evidence="3" id="KW-0812">Transmembrane</keyword>
<feature type="transmembrane region" description="Helical" evidence="3">
    <location>
        <begin position="186"/>
        <end position="206"/>
    </location>
</feature>
<feature type="domain" description="EF-hand" evidence="4">
    <location>
        <begin position="422"/>
        <end position="457"/>
    </location>
</feature>
<feature type="compositionally biased region" description="Basic and acidic residues" evidence="2">
    <location>
        <begin position="69"/>
        <end position="79"/>
    </location>
</feature>
<dbReference type="InterPro" id="IPR010699">
    <property type="entry name" value="DUF1275"/>
</dbReference>
<name>A0A9N8H4J3_9STRA</name>
<organism evidence="5 6">
    <name type="scientific">Seminavis robusta</name>
    <dbReference type="NCBI Taxonomy" id="568900"/>
    <lineage>
        <taxon>Eukaryota</taxon>
        <taxon>Sar</taxon>
        <taxon>Stramenopiles</taxon>
        <taxon>Ochrophyta</taxon>
        <taxon>Bacillariophyta</taxon>
        <taxon>Bacillariophyceae</taxon>
        <taxon>Bacillariophycidae</taxon>
        <taxon>Naviculales</taxon>
        <taxon>Naviculaceae</taxon>
        <taxon>Seminavis</taxon>
    </lineage>
</organism>
<evidence type="ECO:0000256" key="3">
    <source>
        <dbReference type="SAM" id="Phobius"/>
    </source>
</evidence>
<dbReference type="Pfam" id="PF13499">
    <property type="entry name" value="EF-hand_7"/>
    <property type="match status" value="1"/>
</dbReference>
<keyword evidence="3" id="KW-0472">Membrane</keyword>
<dbReference type="EMBL" id="CAICTM010000050">
    <property type="protein sequence ID" value="CAB9499015.1"/>
    <property type="molecule type" value="Genomic_DNA"/>
</dbReference>
<feature type="transmembrane region" description="Helical" evidence="3">
    <location>
        <begin position="326"/>
        <end position="348"/>
    </location>
</feature>
<dbReference type="PROSITE" id="PS50222">
    <property type="entry name" value="EF_HAND_2"/>
    <property type="match status" value="2"/>
</dbReference>
<dbReference type="InterPro" id="IPR018247">
    <property type="entry name" value="EF_Hand_1_Ca_BS"/>
</dbReference>
<keyword evidence="6" id="KW-1185">Reference proteome</keyword>
<dbReference type="InterPro" id="IPR002048">
    <property type="entry name" value="EF_hand_dom"/>
</dbReference>
<evidence type="ECO:0000256" key="1">
    <source>
        <dbReference type="ARBA" id="ARBA00022837"/>
    </source>
</evidence>
<dbReference type="OrthoDB" id="43894at2759"/>
<evidence type="ECO:0000259" key="4">
    <source>
        <dbReference type="PROSITE" id="PS50222"/>
    </source>
</evidence>
<dbReference type="AlphaFoldDB" id="A0A9N8H4J3"/>
<dbReference type="PANTHER" id="PTHR37314">
    <property type="entry name" value="SLR0142 PROTEIN"/>
    <property type="match status" value="1"/>
</dbReference>